<dbReference type="PANTHER" id="PTHR37308">
    <property type="entry name" value="INTEGRAL MEMBRANE PROTEIN"/>
    <property type="match status" value="1"/>
</dbReference>
<dbReference type="Pfam" id="PF04018">
    <property type="entry name" value="VCA0040-like"/>
    <property type="match status" value="1"/>
</dbReference>
<dbReference type="STRING" id="745820.SAMN04488053_101921"/>
<accession>A0A1H0BKV8</accession>
<feature type="transmembrane region" description="Helical" evidence="1">
    <location>
        <begin position="113"/>
        <end position="131"/>
    </location>
</feature>
<dbReference type="AlphaFoldDB" id="A0A1H0BKV8"/>
<feature type="transmembrane region" description="Helical" evidence="1">
    <location>
        <begin position="249"/>
        <end position="267"/>
    </location>
</feature>
<keyword evidence="1" id="KW-1133">Transmembrane helix</keyword>
<evidence type="ECO:0000256" key="1">
    <source>
        <dbReference type="SAM" id="Phobius"/>
    </source>
</evidence>
<proteinExistence type="predicted"/>
<feature type="transmembrane region" description="Helical" evidence="1">
    <location>
        <begin position="222"/>
        <end position="243"/>
    </location>
</feature>
<reference evidence="3" key="1">
    <citation type="submission" date="2016-10" db="EMBL/GenBank/DDBJ databases">
        <authorList>
            <person name="Varghese N."/>
            <person name="Submissions S."/>
        </authorList>
    </citation>
    <scope>NUCLEOTIDE SEQUENCE [LARGE SCALE GENOMIC DNA]</scope>
    <source>
        <strain evidence="3">CGMCC 1.10369</strain>
    </source>
</reference>
<protein>
    <submittedName>
        <fullName evidence="2">Putative membrane protein</fullName>
    </submittedName>
</protein>
<dbReference type="InterPro" id="IPR007163">
    <property type="entry name" value="VCA0040-like"/>
</dbReference>
<feature type="transmembrane region" description="Helical" evidence="1">
    <location>
        <begin position="192"/>
        <end position="210"/>
    </location>
</feature>
<keyword evidence="3" id="KW-1185">Reference proteome</keyword>
<feature type="transmembrane region" description="Helical" evidence="1">
    <location>
        <begin position="83"/>
        <end position="101"/>
    </location>
</feature>
<dbReference type="OrthoDB" id="9793746at2"/>
<evidence type="ECO:0000313" key="3">
    <source>
        <dbReference type="Proteomes" id="UP000198778"/>
    </source>
</evidence>
<organism evidence="2 3">
    <name type="scientific">Alkalicoccus daliensis</name>
    <dbReference type="NCBI Taxonomy" id="745820"/>
    <lineage>
        <taxon>Bacteria</taxon>
        <taxon>Bacillati</taxon>
        <taxon>Bacillota</taxon>
        <taxon>Bacilli</taxon>
        <taxon>Bacillales</taxon>
        <taxon>Bacillaceae</taxon>
        <taxon>Alkalicoccus</taxon>
    </lineage>
</organism>
<dbReference type="RefSeq" id="WP_090840986.1">
    <property type="nucleotide sequence ID" value="NZ_FNIL01000001.1"/>
</dbReference>
<feature type="transmembrane region" description="Helical" evidence="1">
    <location>
        <begin position="143"/>
        <end position="162"/>
    </location>
</feature>
<dbReference type="EMBL" id="FNIL01000001">
    <property type="protein sequence ID" value="SDN46252.1"/>
    <property type="molecule type" value="Genomic_DNA"/>
</dbReference>
<evidence type="ECO:0000313" key="2">
    <source>
        <dbReference type="EMBL" id="SDN46252.1"/>
    </source>
</evidence>
<dbReference type="PANTHER" id="PTHR37308:SF1">
    <property type="entry name" value="POLYPRENYL-PHOSPHATE TRANSPORTER"/>
    <property type="match status" value="1"/>
</dbReference>
<name>A0A1H0BKV8_9BACI</name>
<feature type="transmembrane region" description="Helical" evidence="1">
    <location>
        <begin position="6"/>
        <end position="33"/>
    </location>
</feature>
<keyword evidence="1" id="KW-0472">Membrane</keyword>
<gene>
    <name evidence="2" type="ORF">SAMN04488053_101921</name>
</gene>
<feature type="transmembrane region" description="Helical" evidence="1">
    <location>
        <begin position="169"/>
        <end position="186"/>
    </location>
</feature>
<sequence>MHWRNLYRGFLMGICDIIPGVSGGTMALILGIYEDFIRAISGFFSKDWKQHLGFLIPLGIGMGTAIIALANLIGLILERYGQETNFLFTGLLIGVLPLLIKQSYVTSAFNSRHYLYMLIAALVALYIGGTADPEAGQAVMEVTSANAILFFVAGWIASMAMLLPGVSGAFVLLLFGVYASATNALSFSNPNFAVIAIVGSGVILGFIISSKAIRYYFKHHPVNVYAIIIGLIGGAVFTIFPGFGEGNVFASLGTFAAGTFAAYVLSLKQP</sequence>
<dbReference type="Proteomes" id="UP000198778">
    <property type="component" value="Unassembled WGS sequence"/>
</dbReference>
<keyword evidence="1" id="KW-0812">Transmembrane</keyword>
<feature type="transmembrane region" description="Helical" evidence="1">
    <location>
        <begin position="54"/>
        <end position="77"/>
    </location>
</feature>